<proteinExistence type="predicted"/>
<reference evidence="3 4" key="1">
    <citation type="submission" date="2020-01" db="EMBL/GenBank/DDBJ databases">
        <title>Identification and distribution of gene clusters putatively required for synthesis of sphingolipid metabolism inhibitors in phylogenetically diverse species of the filamentous fungus Fusarium.</title>
        <authorList>
            <person name="Kim H.-S."/>
            <person name="Busman M."/>
            <person name="Brown D.W."/>
            <person name="Divon H."/>
            <person name="Uhlig S."/>
            <person name="Proctor R.H."/>
        </authorList>
    </citation>
    <scope>NUCLEOTIDE SEQUENCE [LARGE SCALE GENOMIC DNA]</scope>
    <source>
        <strain evidence="3 4">NRRL 20459</strain>
    </source>
</reference>
<name>A0A8H4LAB4_9HYPO</name>
<comment type="caution">
    <text evidence="3">The sequence shown here is derived from an EMBL/GenBank/DDBJ whole genome shotgun (WGS) entry which is preliminary data.</text>
</comment>
<accession>A0A8H4LAB4</accession>
<organism evidence="3 4">
    <name type="scientific">Fusarium albosuccineum</name>
    <dbReference type="NCBI Taxonomy" id="1237068"/>
    <lineage>
        <taxon>Eukaryota</taxon>
        <taxon>Fungi</taxon>
        <taxon>Dikarya</taxon>
        <taxon>Ascomycota</taxon>
        <taxon>Pezizomycotina</taxon>
        <taxon>Sordariomycetes</taxon>
        <taxon>Hypocreomycetidae</taxon>
        <taxon>Hypocreales</taxon>
        <taxon>Nectriaceae</taxon>
        <taxon>Fusarium</taxon>
        <taxon>Fusarium decemcellulare species complex</taxon>
    </lineage>
</organism>
<evidence type="ECO:0000256" key="2">
    <source>
        <dbReference type="SAM" id="SignalP"/>
    </source>
</evidence>
<evidence type="ECO:0000313" key="3">
    <source>
        <dbReference type="EMBL" id="KAF4465161.1"/>
    </source>
</evidence>
<dbReference type="EMBL" id="JAADYS010001080">
    <property type="protein sequence ID" value="KAF4465161.1"/>
    <property type="molecule type" value="Genomic_DNA"/>
</dbReference>
<evidence type="ECO:0000256" key="1">
    <source>
        <dbReference type="SAM" id="MobiDB-lite"/>
    </source>
</evidence>
<keyword evidence="2" id="KW-0732">Signal</keyword>
<dbReference type="OrthoDB" id="5230873at2759"/>
<dbReference type="Proteomes" id="UP000554235">
    <property type="component" value="Unassembled WGS sequence"/>
</dbReference>
<feature type="chain" id="PRO_5034074959" evidence="2">
    <location>
        <begin position="21"/>
        <end position="184"/>
    </location>
</feature>
<dbReference type="AlphaFoldDB" id="A0A8H4LAB4"/>
<gene>
    <name evidence="3" type="ORF">FALBO_7996</name>
</gene>
<sequence>MRTFGLVALGFSSFMTQSYAATDDSPFALYAYGSGIGGLPMFSSGSEIYLGNFSHVDDPEAAPVILTPGDDTWSGSPNTTGDASGQKPTWSNYTFAVPGPSSSSHNVTLVNGTADSSNLVTSFVFYGSFVMVDEDGELSSLWYGVPSGNDGVFSLGWNASGDSSEQIPITLKRTPPSNPSDKKI</sequence>
<feature type="signal peptide" evidence="2">
    <location>
        <begin position="1"/>
        <end position="20"/>
    </location>
</feature>
<evidence type="ECO:0000313" key="4">
    <source>
        <dbReference type="Proteomes" id="UP000554235"/>
    </source>
</evidence>
<feature type="region of interest" description="Disordered" evidence="1">
    <location>
        <begin position="163"/>
        <end position="184"/>
    </location>
</feature>
<protein>
    <submittedName>
        <fullName evidence="3">Uncharacterized protein</fullName>
    </submittedName>
</protein>
<keyword evidence="4" id="KW-1185">Reference proteome</keyword>